<dbReference type="Pfam" id="PF13489">
    <property type="entry name" value="Methyltransf_23"/>
    <property type="match status" value="1"/>
</dbReference>
<dbReference type="CDD" id="cd02440">
    <property type="entry name" value="AdoMet_MTases"/>
    <property type="match status" value="1"/>
</dbReference>
<dbReference type="PANTHER" id="PTHR45036:SF1">
    <property type="entry name" value="METHYLTRANSFERASE LIKE 7A"/>
    <property type="match status" value="1"/>
</dbReference>
<accession>A0A7S1XF98</accession>
<feature type="signal peptide" evidence="1">
    <location>
        <begin position="1"/>
        <end position="22"/>
    </location>
</feature>
<dbReference type="InterPro" id="IPR029063">
    <property type="entry name" value="SAM-dependent_MTases_sf"/>
</dbReference>
<dbReference type="PANTHER" id="PTHR45036">
    <property type="entry name" value="METHYLTRANSFERASE LIKE 7B"/>
    <property type="match status" value="1"/>
</dbReference>
<gene>
    <name evidence="2" type="ORF">CCAE0312_LOCUS6050</name>
</gene>
<evidence type="ECO:0000313" key="2">
    <source>
        <dbReference type="EMBL" id="CAD9233962.1"/>
    </source>
</evidence>
<dbReference type="InterPro" id="IPR052356">
    <property type="entry name" value="Thiol_S-MT"/>
</dbReference>
<reference evidence="2" key="1">
    <citation type="submission" date="2021-01" db="EMBL/GenBank/DDBJ databases">
        <authorList>
            <person name="Corre E."/>
            <person name="Pelletier E."/>
            <person name="Niang G."/>
            <person name="Scheremetjew M."/>
            <person name="Finn R."/>
            <person name="Kale V."/>
            <person name="Holt S."/>
            <person name="Cochrane G."/>
            <person name="Meng A."/>
            <person name="Brown T."/>
            <person name="Cohen L."/>
        </authorList>
    </citation>
    <scope>NUCLEOTIDE SEQUENCE</scope>
    <source>
        <strain evidence="2">SAG 36.94</strain>
    </source>
</reference>
<proteinExistence type="predicted"/>
<dbReference type="SUPFAM" id="SSF53335">
    <property type="entry name" value="S-adenosyl-L-methionine-dependent methyltransferases"/>
    <property type="match status" value="1"/>
</dbReference>
<keyword evidence="1" id="KW-0732">Signal</keyword>
<protein>
    <recommendedName>
        <fullName evidence="3">Methyltransferase type 11 domain-containing protein</fullName>
    </recommendedName>
</protein>
<dbReference type="Gene3D" id="3.40.50.150">
    <property type="entry name" value="Vaccinia Virus protein VP39"/>
    <property type="match status" value="1"/>
</dbReference>
<sequence length="273" mass="30848">MRMNRRAALLWSSGVLLPGRWGSDGDDPETRDFLGIGDQGDQEDSEMGGRDLEEYIRATPDEKRRKRNFAFAMEHEMVQYEIEVAAEKRRVFSDHIRAEDRVVEVGLGTGPNLWYYPSGVKVLGIEPNRYMDSYAIEKANQLDLLSLEIYRGSIEQTAPELQGKFDVAVSTLTLCSVHDPVLAVRNIAAMLKSGGKFIFLEHVVSTNPVLEKFQTICDPLQARFSDGCSLTRRTGDIIEHESSFRMLEMKRFRLKDLGAILISPHILGVARKV</sequence>
<name>A0A7S1XF98_9RHOD</name>
<organism evidence="2">
    <name type="scientific">Compsopogon caeruleus</name>
    <dbReference type="NCBI Taxonomy" id="31354"/>
    <lineage>
        <taxon>Eukaryota</taxon>
        <taxon>Rhodophyta</taxon>
        <taxon>Compsopogonophyceae</taxon>
        <taxon>Compsopogonales</taxon>
        <taxon>Compsopogonaceae</taxon>
        <taxon>Compsopogon</taxon>
    </lineage>
</organism>
<evidence type="ECO:0000256" key="1">
    <source>
        <dbReference type="SAM" id="SignalP"/>
    </source>
</evidence>
<feature type="chain" id="PRO_5030539222" description="Methyltransferase type 11 domain-containing protein" evidence="1">
    <location>
        <begin position="23"/>
        <end position="273"/>
    </location>
</feature>
<dbReference type="EMBL" id="HBGH01010869">
    <property type="protein sequence ID" value="CAD9233962.1"/>
    <property type="molecule type" value="Transcribed_RNA"/>
</dbReference>
<evidence type="ECO:0008006" key="3">
    <source>
        <dbReference type="Google" id="ProtNLM"/>
    </source>
</evidence>
<dbReference type="AlphaFoldDB" id="A0A7S1XF98"/>